<evidence type="ECO:0000256" key="3">
    <source>
        <dbReference type="ARBA" id="ARBA00022898"/>
    </source>
</evidence>
<dbReference type="GO" id="GO:0008836">
    <property type="term" value="F:diaminopimelate decarboxylase activity"/>
    <property type="evidence" value="ECO:0007669"/>
    <property type="project" value="UniProtKB-UniRule"/>
</dbReference>
<dbReference type="CDD" id="cd06828">
    <property type="entry name" value="PLPDE_III_DapDC"/>
    <property type="match status" value="1"/>
</dbReference>
<feature type="binding site" evidence="5">
    <location>
        <position position="390"/>
    </location>
    <ligand>
        <name>substrate</name>
    </ligand>
</feature>
<dbReference type="EC" id="4.1.1.20" evidence="5 6"/>
<evidence type="ECO:0000313" key="12">
    <source>
        <dbReference type="Proteomes" id="UP000886785"/>
    </source>
</evidence>
<organism evidence="11 12">
    <name type="scientific">Candidatus Gallacutalibacter pullicola</name>
    <dbReference type="NCBI Taxonomy" id="2840830"/>
    <lineage>
        <taxon>Bacteria</taxon>
        <taxon>Bacillati</taxon>
        <taxon>Bacillota</taxon>
        <taxon>Clostridia</taxon>
        <taxon>Eubacteriales</taxon>
        <taxon>Candidatus Gallacutalibacter</taxon>
    </lineage>
</organism>
<gene>
    <name evidence="5 11" type="primary">lysA</name>
    <name evidence="11" type="ORF">IAA54_11810</name>
</gene>
<dbReference type="InterPro" id="IPR002986">
    <property type="entry name" value="DAP_deCOOHase_LysA"/>
</dbReference>
<feature type="binding site" evidence="5">
    <location>
        <position position="248"/>
    </location>
    <ligand>
        <name>pyridoxal 5'-phosphate</name>
        <dbReference type="ChEBI" id="CHEBI:597326"/>
    </ligand>
</feature>
<feature type="binding site" evidence="5">
    <location>
        <position position="362"/>
    </location>
    <ligand>
        <name>substrate</name>
    </ligand>
</feature>
<dbReference type="SUPFAM" id="SSF51419">
    <property type="entry name" value="PLP-binding barrel"/>
    <property type="match status" value="1"/>
</dbReference>
<dbReference type="PROSITE" id="PS00879">
    <property type="entry name" value="ODR_DC_2_2"/>
    <property type="match status" value="1"/>
</dbReference>
<dbReference type="PRINTS" id="PR01179">
    <property type="entry name" value="ODADCRBXLASE"/>
</dbReference>
<dbReference type="PANTHER" id="PTHR43727">
    <property type="entry name" value="DIAMINOPIMELATE DECARBOXYLASE"/>
    <property type="match status" value="1"/>
</dbReference>
<protein>
    <recommendedName>
        <fullName evidence="5 6">Diaminopimelate decarboxylase</fullName>
        <shortName evidence="5">DAP decarboxylase</shortName>
        <shortName evidence="5">DAPDC</shortName>
        <ecNumber evidence="5 6">4.1.1.20</ecNumber>
    </recommendedName>
</protein>
<dbReference type="InterPro" id="IPR022657">
    <property type="entry name" value="De-COase2_CS"/>
</dbReference>
<evidence type="ECO:0000256" key="4">
    <source>
        <dbReference type="ARBA" id="ARBA00023239"/>
    </source>
</evidence>
<dbReference type="GO" id="GO:0030170">
    <property type="term" value="F:pyridoxal phosphate binding"/>
    <property type="evidence" value="ECO:0007669"/>
    <property type="project" value="UniProtKB-UniRule"/>
</dbReference>
<dbReference type="Gene3D" id="2.40.37.10">
    <property type="entry name" value="Lyase, Ornithine Decarboxylase, Chain A, domain 1"/>
    <property type="match status" value="1"/>
</dbReference>
<dbReference type="GO" id="GO:0009089">
    <property type="term" value="P:lysine biosynthetic process via diaminopimelate"/>
    <property type="evidence" value="ECO:0007669"/>
    <property type="project" value="UniProtKB-UniRule"/>
</dbReference>
<dbReference type="Pfam" id="PF02784">
    <property type="entry name" value="Orn_Arg_deC_N"/>
    <property type="match status" value="1"/>
</dbReference>
<dbReference type="InterPro" id="IPR009006">
    <property type="entry name" value="Ala_racemase/Decarboxylase_C"/>
</dbReference>
<keyword evidence="3 5" id="KW-0663">Pyridoxal phosphate</keyword>
<dbReference type="AlphaFoldDB" id="A0A9D1DSK6"/>
<dbReference type="NCBIfam" id="TIGR01048">
    <property type="entry name" value="lysA"/>
    <property type="match status" value="1"/>
</dbReference>
<dbReference type="PANTHER" id="PTHR43727:SF2">
    <property type="entry name" value="GROUP IV DECARBOXYLASE"/>
    <property type="match status" value="1"/>
</dbReference>
<comment type="function">
    <text evidence="5">Specifically catalyzes the decarboxylation of meso-diaminopimelate (meso-DAP) to L-lysine.</text>
</comment>
<reference evidence="11" key="1">
    <citation type="submission" date="2020-10" db="EMBL/GenBank/DDBJ databases">
        <authorList>
            <person name="Gilroy R."/>
        </authorList>
    </citation>
    <scope>NUCLEOTIDE SEQUENCE</scope>
    <source>
        <strain evidence="11">ChiSjej1B19-7085</strain>
    </source>
</reference>
<comment type="subunit">
    <text evidence="5">Homodimer.</text>
</comment>
<dbReference type="SUPFAM" id="SSF50621">
    <property type="entry name" value="Alanine racemase C-terminal domain-like"/>
    <property type="match status" value="1"/>
</dbReference>
<keyword evidence="5 8" id="KW-0457">Lysine biosynthesis</keyword>
<comment type="catalytic activity">
    <reaction evidence="5 8">
        <text>meso-2,6-diaminopimelate + H(+) = L-lysine + CO2</text>
        <dbReference type="Rhea" id="RHEA:15101"/>
        <dbReference type="ChEBI" id="CHEBI:15378"/>
        <dbReference type="ChEBI" id="CHEBI:16526"/>
        <dbReference type="ChEBI" id="CHEBI:32551"/>
        <dbReference type="ChEBI" id="CHEBI:57791"/>
        <dbReference type="EC" id="4.1.1.20"/>
    </reaction>
</comment>
<comment type="similarity">
    <text evidence="5">Belongs to the Orn/Lys/Arg decarboxylase class-II family. LysA subfamily.</text>
</comment>
<accession>A0A9D1DSK6</accession>
<feature type="domain" description="Orn/DAP/Arg decarboxylase 2 N-terminal" evidence="10">
    <location>
        <begin position="38"/>
        <end position="296"/>
    </location>
</feature>
<proteinExistence type="inferred from homology"/>
<keyword evidence="4 5" id="KW-0456">Lyase</keyword>
<dbReference type="InterPro" id="IPR022644">
    <property type="entry name" value="De-COase2_N"/>
</dbReference>
<keyword evidence="5" id="KW-0028">Amino-acid biosynthesis</keyword>
<feature type="binding site" evidence="5">
    <location>
        <begin position="290"/>
        <end position="293"/>
    </location>
    <ligand>
        <name>pyridoxal 5'-phosphate</name>
        <dbReference type="ChEBI" id="CHEBI:597326"/>
    </ligand>
</feature>
<feature type="active site" description="Proton donor" evidence="7">
    <location>
        <position position="361"/>
    </location>
</feature>
<dbReference type="InterPro" id="IPR022643">
    <property type="entry name" value="De-COase2_C"/>
</dbReference>
<dbReference type="FunFam" id="3.20.20.10:FF:000003">
    <property type="entry name" value="Diaminopimelate decarboxylase"/>
    <property type="match status" value="1"/>
</dbReference>
<feature type="domain" description="Orn/DAP/Arg decarboxylase 2 C-terminal" evidence="9">
    <location>
        <begin position="33"/>
        <end position="388"/>
    </location>
</feature>
<dbReference type="EMBL" id="DVHF01000153">
    <property type="protein sequence ID" value="HIR58335.1"/>
    <property type="molecule type" value="Genomic_DNA"/>
</dbReference>
<comment type="caution">
    <text evidence="11">The sequence shown here is derived from an EMBL/GenBank/DDBJ whole genome shotgun (WGS) entry which is preliminary data.</text>
</comment>
<evidence type="ECO:0000256" key="8">
    <source>
        <dbReference type="RuleBase" id="RU003738"/>
    </source>
</evidence>
<comment type="pathway">
    <text evidence="5 8">Amino-acid biosynthesis; L-lysine biosynthesis via DAP pathway; L-lysine from DL-2,6-diaminopimelate: step 1/1.</text>
</comment>
<dbReference type="HAMAP" id="MF_02120">
    <property type="entry name" value="LysA"/>
    <property type="match status" value="1"/>
</dbReference>
<evidence type="ECO:0000259" key="9">
    <source>
        <dbReference type="Pfam" id="PF00278"/>
    </source>
</evidence>
<sequence length="431" mass="46892">MISNCLGKNEKGHLTIGGCDTVDLAKEYGTPLYVMDEGKIRATCRMYRESFEKYYGGQGMPLYASKAFSCKEICRIVNEEGLGLDVVSGGELYTALQAGFPAEKIHFHGNNKTAEEIAFALDSGVGHFVVDNLTELETLNRMAGEKGCRACVLLRIKPGVDAHTHQFIRTGQIDSKFGFALETGEALAAAKEAAGAEHLDFKGVHCHIGSQIFDVAPFVLAAEIMVDFIHEIQKETGVALTELNLGGGFGIKYVDEDTPPKYDAYMHSVSDAVHRKCGEYGLPVPYIFIEPGRSIVGEAGITLYHVGGVKEIPGVRTYVSIDGGMGDNPRYALYQSSYTVVAAGKMDAPCTEKMTVAGKCCESGDLIQENVMLPKLEPGDLLAVLSTGAYNYSMASNYNRIPRPAVVMIRDGQPRVIVRRESFEDLVRNDV</sequence>
<evidence type="ECO:0000256" key="7">
    <source>
        <dbReference type="PIRSR" id="PIRSR600183-50"/>
    </source>
</evidence>
<evidence type="ECO:0000256" key="1">
    <source>
        <dbReference type="ARBA" id="ARBA00001933"/>
    </source>
</evidence>
<dbReference type="Pfam" id="PF00278">
    <property type="entry name" value="Orn_DAP_Arg_deC"/>
    <property type="match status" value="1"/>
</dbReference>
<evidence type="ECO:0000259" key="10">
    <source>
        <dbReference type="Pfam" id="PF02784"/>
    </source>
</evidence>
<evidence type="ECO:0000313" key="11">
    <source>
        <dbReference type="EMBL" id="HIR58335.1"/>
    </source>
</evidence>
<dbReference type="PRINTS" id="PR01181">
    <property type="entry name" value="DAPDCRBXLASE"/>
</dbReference>
<feature type="binding site" evidence="5">
    <location>
        <position position="334"/>
    </location>
    <ligand>
        <name>substrate</name>
    </ligand>
</feature>
<evidence type="ECO:0000256" key="6">
    <source>
        <dbReference type="NCBIfam" id="TIGR01048"/>
    </source>
</evidence>
<dbReference type="Proteomes" id="UP000886785">
    <property type="component" value="Unassembled WGS sequence"/>
</dbReference>
<comment type="cofactor">
    <cofactor evidence="1 5 7 8">
        <name>pyridoxal 5'-phosphate</name>
        <dbReference type="ChEBI" id="CHEBI:597326"/>
    </cofactor>
</comment>
<feature type="binding site" evidence="5">
    <location>
        <position position="293"/>
    </location>
    <ligand>
        <name>substrate</name>
    </ligand>
</feature>
<reference evidence="11" key="2">
    <citation type="journal article" date="2021" name="PeerJ">
        <title>Extensive microbial diversity within the chicken gut microbiome revealed by metagenomics and culture.</title>
        <authorList>
            <person name="Gilroy R."/>
            <person name="Ravi A."/>
            <person name="Getino M."/>
            <person name="Pursley I."/>
            <person name="Horton D.L."/>
            <person name="Alikhan N.F."/>
            <person name="Baker D."/>
            <person name="Gharbi K."/>
            <person name="Hall N."/>
            <person name="Watson M."/>
            <person name="Adriaenssens E.M."/>
            <person name="Foster-Nyarko E."/>
            <person name="Jarju S."/>
            <person name="Secka A."/>
            <person name="Antonio M."/>
            <person name="Oren A."/>
            <person name="Chaudhuri R.R."/>
            <person name="La Ragione R."/>
            <person name="Hildebrand F."/>
            <person name="Pallen M.J."/>
        </authorList>
    </citation>
    <scope>NUCLEOTIDE SEQUENCE</scope>
    <source>
        <strain evidence="11">ChiSjej1B19-7085</strain>
    </source>
</reference>
<dbReference type="Gene3D" id="3.20.20.10">
    <property type="entry name" value="Alanine racemase"/>
    <property type="match status" value="1"/>
</dbReference>
<evidence type="ECO:0000256" key="5">
    <source>
        <dbReference type="HAMAP-Rule" id="MF_02120"/>
    </source>
</evidence>
<evidence type="ECO:0000256" key="2">
    <source>
        <dbReference type="ARBA" id="ARBA00022793"/>
    </source>
</evidence>
<feature type="binding site" evidence="5">
    <location>
        <position position="390"/>
    </location>
    <ligand>
        <name>pyridoxal 5'-phosphate</name>
        <dbReference type="ChEBI" id="CHEBI:597326"/>
    </ligand>
</feature>
<feature type="modified residue" description="N6-(pyridoxal phosphate)lysine" evidence="5 7">
    <location>
        <position position="66"/>
    </location>
</feature>
<name>A0A9D1DSK6_9FIRM</name>
<dbReference type="InterPro" id="IPR029066">
    <property type="entry name" value="PLP-binding_barrel"/>
</dbReference>
<feature type="binding site" evidence="5">
    <location>
        <position position="330"/>
    </location>
    <ligand>
        <name>substrate</name>
    </ligand>
</feature>
<dbReference type="InterPro" id="IPR000183">
    <property type="entry name" value="Orn/DAP/Arg_de-COase"/>
</dbReference>
<keyword evidence="2 5" id="KW-0210">Decarboxylase</keyword>